<dbReference type="InterPro" id="IPR036098">
    <property type="entry name" value="Thymidylate_synthase_ThyX_sf"/>
</dbReference>
<dbReference type="GO" id="GO:0032259">
    <property type="term" value="P:methylation"/>
    <property type="evidence" value="ECO:0007669"/>
    <property type="project" value="UniProtKB-KW"/>
</dbReference>
<comment type="similarity">
    <text evidence="1">Belongs to the thymidylate synthase ThyX family.</text>
</comment>
<keyword evidence="1" id="KW-0274">FAD</keyword>
<evidence type="ECO:0000256" key="1">
    <source>
        <dbReference type="HAMAP-Rule" id="MF_01408"/>
    </source>
</evidence>
<feature type="active site" description="Involved in ionization of N3 of dUMP, leading to its activation" evidence="1">
    <location>
        <position position="162"/>
    </location>
</feature>
<keyword evidence="1" id="KW-0545">Nucleotide biosynthesis</keyword>
<dbReference type="GO" id="GO:0004799">
    <property type="term" value="F:thymidylate synthase activity"/>
    <property type="evidence" value="ECO:0007669"/>
    <property type="project" value="TreeGrafter"/>
</dbReference>
<dbReference type="GO" id="GO:0050660">
    <property type="term" value="F:flavin adenine dinucleotide binding"/>
    <property type="evidence" value="ECO:0007669"/>
    <property type="project" value="UniProtKB-UniRule"/>
</dbReference>
<dbReference type="UniPathway" id="UPA00575"/>
<dbReference type="InterPro" id="IPR003669">
    <property type="entry name" value="Thymidylate_synthase_ThyX"/>
</dbReference>
<gene>
    <name evidence="1" type="primary">thyX</name>
    <name evidence="2" type="ORF">A2Z06_00845</name>
</gene>
<dbReference type="EC" id="2.1.1.148" evidence="1"/>
<dbReference type="SUPFAM" id="SSF69796">
    <property type="entry name" value="Thymidylate synthase-complementing protein Thy1"/>
    <property type="match status" value="1"/>
</dbReference>
<accession>A0A1F5Y9T5</accession>
<feature type="binding site" description="in other chain" evidence="1">
    <location>
        <position position="135"/>
    </location>
    <ligand>
        <name>dUMP</name>
        <dbReference type="ChEBI" id="CHEBI:246422"/>
        <note>ligand shared between dimeric partners</note>
    </ligand>
</feature>
<feature type="binding site" evidence="1">
    <location>
        <begin position="70"/>
        <end position="73"/>
    </location>
    <ligand>
        <name>dUMP</name>
        <dbReference type="ChEBI" id="CHEBI:246422"/>
        <note>ligand shared between dimeric partners</note>
    </ligand>
</feature>
<dbReference type="Pfam" id="PF02511">
    <property type="entry name" value="Thy1"/>
    <property type="match status" value="1"/>
</dbReference>
<feature type="binding site" evidence="1">
    <location>
        <begin position="151"/>
        <end position="153"/>
    </location>
    <ligand>
        <name>FAD</name>
        <dbReference type="ChEBI" id="CHEBI:57692"/>
        <note>ligand shared between neighboring subunits</note>
    </ligand>
</feature>
<dbReference type="GO" id="GO:0006235">
    <property type="term" value="P:dTTP biosynthetic process"/>
    <property type="evidence" value="ECO:0007669"/>
    <property type="project" value="UniProtKB-UniRule"/>
</dbReference>
<dbReference type="PANTHER" id="PTHR34934:SF1">
    <property type="entry name" value="FLAVIN-DEPENDENT THYMIDYLATE SYNTHASE"/>
    <property type="match status" value="1"/>
</dbReference>
<evidence type="ECO:0000313" key="3">
    <source>
        <dbReference type="Proteomes" id="UP000179034"/>
    </source>
</evidence>
<dbReference type="CDD" id="cd20175">
    <property type="entry name" value="ThyX"/>
    <property type="match status" value="1"/>
</dbReference>
<feature type="binding site" evidence="1">
    <location>
        <position position="162"/>
    </location>
    <ligand>
        <name>dUMP</name>
        <dbReference type="ChEBI" id="CHEBI:246422"/>
        <note>ligand shared between dimeric partners</note>
    </ligand>
</feature>
<dbReference type="NCBIfam" id="TIGR02170">
    <property type="entry name" value="thyX"/>
    <property type="match status" value="1"/>
</dbReference>
<dbReference type="PROSITE" id="PS51331">
    <property type="entry name" value="THYX"/>
    <property type="match status" value="1"/>
</dbReference>
<dbReference type="PANTHER" id="PTHR34934">
    <property type="entry name" value="FLAVIN-DEPENDENT THYMIDYLATE SYNTHASE"/>
    <property type="match status" value="1"/>
</dbReference>
<keyword evidence="1" id="KW-0489">Methyltransferase</keyword>
<dbReference type="Proteomes" id="UP000179034">
    <property type="component" value="Unassembled WGS sequence"/>
</dbReference>
<dbReference type="EMBL" id="MFIW01000100">
    <property type="protein sequence ID" value="OGF96990.1"/>
    <property type="molecule type" value="Genomic_DNA"/>
</dbReference>
<keyword evidence="1" id="KW-0521">NADP</keyword>
<dbReference type="GO" id="GO:0070402">
    <property type="term" value="F:NADPH binding"/>
    <property type="evidence" value="ECO:0007669"/>
    <property type="project" value="TreeGrafter"/>
</dbReference>
<protein>
    <recommendedName>
        <fullName evidence="1">Flavin-dependent thymidylate synthase</fullName>
        <shortName evidence="1">FDTS</shortName>
        <ecNumber evidence="1">2.1.1.148</ecNumber>
    </recommendedName>
    <alternativeName>
        <fullName evidence="1">FAD-dependent thymidylate synthase</fullName>
    </alternativeName>
    <alternativeName>
        <fullName evidence="1">Thymidylate synthase ThyX</fullName>
        <shortName evidence="1">TS</shortName>
        <shortName evidence="1">TSase</shortName>
    </alternativeName>
</protein>
<keyword evidence="1" id="KW-0285">Flavoprotein</keyword>
<feature type="binding site" evidence="1">
    <location>
        <position position="81"/>
    </location>
    <ligand>
        <name>FAD</name>
        <dbReference type="ChEBI" id="CHEBI:57692"/>
        <note>ligand shared between neighboring subunits</note>
    </ligand>
</feature>
<feature type="binding site" evidence="1">
    <location>
        <position position="157"/>
    </location>
    <ligand>
        <name>FAD</name>
        <dbReference type="ChEBI" id="CHEBI:57692"/>
        <note>ligand shared between neighboring subunits</note>
    </ligand>
</feature>
<organism evidence="2 3">
    <name type="scientific">Candidatus Glassbacteria bacterium RBG_16_58_8</name>
    <dbReference type="NCBI Taxonomy" id="1817866"/>
    <lineage>
        <taxon>Bacteria</taxon>
        <taxon>Candidatus Glassiibacteriota</taxon>
    </lineage>
</organism>
<feature type="binding site" evidence="1">
    <location>
        <position position="49"/>
    </location>
    <ligand>
        <name>FAD</name>
        <dbReference type="ChEBI" id="CHEBI:57692"/>
        <note>ligand shared between neighboring subunits</note>
    </ligand>
</feature>
<comment type="cofactor">
    <cofactor evidence="1">
        <name>FAD</name>
        <dbReference type="ChEBI" id="CHEBI:57692"/>
    </cofactor>
    <text evidence="1">Binds 4 FAD per tetramer. Each FAD binding site is formed by three monomers.</text>
</comment>
<dbReference type="GO" id="GO:0006231">
    <property type="term" value="P:dTMP biosynthetic process"/>
    <property type="evidence" value="ECO:0007669"/>
    <property type="project" value="UniProtKB-UniRule"/>
</dbReference>
<name>A0A1F5Y9T5_9BACT</name>
<dbReference type="AlphaFoldDB" id="A0A1F5Y9T5"/>
<comment type="function">
    <text evidence="1">Catalyzes the reductive methylation of 2'-deoxyuridine-5'-monophosphate (dUMP) to 2'-deoxythymidine-5'-monophosphate (dTMP) while utilizing 5,10-methylenetetrahydrofolate (mTHF) as the methyl donor, and NADPH and FADH(2) as the reductant.</text>
</comment>
<reference evidence="2 3" key="1">
    <citation type="journal article" date="2016" name="Nat. Commun.">
        <title>Thousands of microbial genomes shed light on interconnected biogeochemical processes in an aquifer system.</title>
        <authorList>
            <person name="Anantharaman K."/>
            <person name="Brown C.T."/>
            <person name="Hug L.A."/>
            <person name="Sharon I."/>
            <person name="Castelle C.J."/>
            <person name="Probst A.J."/>
            <person name="Thomas B.C."/>
            <person name="Singh A."/>
            <person name="Wilkins M.J."/>
            <person name="Karaoz U."/>
            <person name="Brodie E.L."/>
            <person name="Williams K.H."/>
            <person name="Hubbard S.S."/>
            <person name="Banfield J.F."/>
        </authorList>
    </citation>
    <scope>NUCLEOTIDE SEQUENCE [LARGE SCALE GENOMIC DNA]</scope>
</reference>
<dbReference type="HAMAP" id="MF_01408">
    <property type="entry name" value="ThyX"/>
    <property type="match status" value="1"/>
</dbReference>
<keyword evidence="1" id="KW-0808">Transferase</keyword>
<comment type="pathway">
    <text evidence="1">Pyrimidine metabolism; dTTP biosynthesis.</text>
</comment>
<feature type="binding site" description="in other chain" evidence="1">
    <location>
        <begin position="81"/>
        <end position="85"/>
    </location>
    <ligand>
        <name>dUMP</name>
        <dbReference type="ChEBI" id="CHEBI:246422"/>
        <note>ligand shared between dimeric partners</note>
    </ligand>
</feature>
<dbReference type="GO" id="GO:0050797">
    <property type="term" value="F:thymidylate synthase (FAD) activity"/>
    <property type="evidence" value="ECO:0007669"/>
    <property type="project" value="UniProtKB-UniRule"/>
</dbReference>
<comment type="subunit">
    <text evidence="1">Homotetramer.</text>
</comment>
<comment type="catalytic activity">
    <reaction evidence="1">
        <text>dUMP + (6R)-5,10-methylene-5,6,7,8-tetrahydrofolate + NADPH + H(+) = dTMP + (6S)-5,6,7,8-tetrahydrofolate + NADP(+)</text>
        <dbReference type="Rhea" id="RHEA:29043"/>
        <dbReference type="ChEBI" id="CHEBI:15378"/>
        <dbReference type="ChEBI" id="CHEBI:15636"/>
        <dbReference type="ChEBI" id="CHEBI:57453"/>
        <dbReference type="ChEBI" id="CHEBI:57783"/>
        <dbReference type="ChEBI" id="CHEBI:58349"/>
        <dbReference type="ChEBI" id="CHEBI:63528"/>
        <dbReference type="ChEBI" id="CHEBI:246422"/>
        <dbReference type="EC" id="2.1.1.148"/>
    </reaction>
</comment>
<proteinExistence type="inferred from homology"/>
<dbReference type="Gene3D" id="3.30.1360.170">
    <property type="match status" value="1"/>
</dbReference>
<feature type="binding site" evidence="1">
    <location>
        <begin position="73"/>
        <end position="75"/>
    </location>
    <ligand>
        <name>FAD</name>
        <dbReference type="ChEBI" id="CHEBI:57692"/>
        <note>ligand shared between neighboring subunits</note>
    </ligand>
</feature>
<sequence length="209" mass="24218">MKVSLIAITPDVEKVIEDAGRTCYLSHDKMTAESHERFIKMLVGKQHDSVLEHAYATFRIEGGSRCFTHQFVRHRFCSFSQQSQRYVDEEKFAVVTPDSIRGNLEALGLYTKFVEDAREAYRGLIALGIQKQDARFVLPNAVESEIVVSANFREWRHIFRARCHPAAQWEIRTICLEMLRILKKEAPSVFHDFVIDEEKKFAQNLKIVV</sequence>
<evidence type="ECO:0000313" key="2">
    <source>
        <dbReference type="EMBL" id="OGF96990.1"/>
    </source>
</evidence>
<comment type="caution">
    <text evidence="2">The sequence shown here is derived from an EMBL/GenBank/DDBJ whole genome shotgun (WGS) entry which is preliminary data.</text>
</comment>